<organism evidence="5 6">
    <name type="scientific">Phyllachora maydis</name>
    <dbReference type="NCBI Taxonomy" id="1825666"/>
    <lineage>
        <taxon>Eukaryota</taxon>
        <taxon>Fungi</taxon>
        <taxon>Dikarya</taxon>
        <taxon>Ascomycota</taxon>
        <taxon>Pezizomycotina</taxon>
        <taxon>Sordariomycetes</taxon>
        <taxon>Sordariomycetidae</taxon>
        <taxon>Phyllachorales</taxon>
        <taxon>Phyllachoraceae</taxon>
        <taxon>Phyllachora</taxon>
    </lineage>
</organism>
<evidence type="ECO:0000313" key="6">
    <source>
        <dbReference type="Proteomes" id="UP001217918"/>
    </source>
</evidence>
<evidence type="ECO:0000256" key="4">
    <source>
        <dbReference type="SAM" id="MobiDB-lite"/>
    </source>
</evidence>
<protein>
    <recommendedName>
        <fullName evidence="3">Type 1 phosphatases regulator</fullName>
    </recommendedName>
</protein>
<dbReference type="Pfam" id="PF07491">
    <property type="entry name" value="PPI_Ypi1"/>
    <property type="match status" value="1"/>
</dbReference>
<evidence type="ECO:0000313" key="5">
    <source>
        <dbReference type="EMBL" id="KAK2070861.1"/>
    </source>
</evidence>
<proteinExistence type="inferred from homology"/>
<dbReference type="GO" id="GO:0005634">
    <property type="term" value="C:nucleus"/>
    <property type="evidence" value="ECO:0007669"/>
    <property type="project" value="UniProtKB-SubCell"/>
</dbReference>
<comment type="function">
    <text evidence="1 3">Regulator of type 1 phosphatases which maintains protein phosphatase activity under strict control.</text>
</comment>
<evidence type="ECO:0000256" key="3">
    <source>
        <dbReference type="RuleBase" id="RU367162"/>
    </source>
</evidence>
<comment type="subcellular location">
    <subcellularLocation>
        <location evidence="3">Nucleus</location>
    </subcellularLocation>
</comment>
<feature type="compositionally biased region" description="Basic and acidic residues" evidence="4">
    <location>
        <begin position="104"/>
        <end position="114"/>
    </location>
</feature>
<dbReference type="GO" id="GO:0004865">
    <property type="term" value="F:protein serine/threonine phosphatase inhibitor activity"/>
    <property type="evidence" value="ECO:0007669"/>
    <property type="project" value="UniProtKB-UniRule"/>
</dbReference>
<keyword evidence="6" id="KW-1185">Reference proteome</keyword>
<keyword evidence="3" id="KW-0539">Nucleus</keyword>
<feature type="region of interest" description="Disordered" evidence="4">
    <location>
        <begin position="78"/>
        <end position="153"/>
    </location>
</feature>
<accession>A0AAD9MFD8</accession>
<comment type="similarity">
    <text evidence="2 3">Belongs to the YPI1 family.</text>
</comment>
<name>A0AAD9MFD8_9PEZI</name>
<dbReference type="PANTHER" id="PTHR20835:SF0">
    <property type="entry name" value="E3 UBIQUITIN-PROTEIN LIGASE PPP1R11"/>
    <property type="match status" value="1"/>
</dbReference>
<dbReference type="EMBL" id="JAQQPM010000004">
    <property type="protein sequence ID" value="KAK2070861.1"/>
    <property type="molecule type" value="Genomic_DNA"/>
</dbReference>
<feature type="compositionally biased region" description="Polar residues" evidence="4">
    <location>
        <begin position="1"/>
        <end position="36"/>
    </location>
</feature>
<dbReference type="Proteomes" id="UP001217918">
    <property type="component" value="Unassembled WGS sequence"/>
</dbReference>
<dbReference type="AlphaFoldDB" id="A0AAD9MFD8"/>
<sequence>MTSAAPRQTGHATTTSRAAIGSQTLTEPNRQPQTQPGAILRLRGAHPSRGRSVQWREDVVDNEGLGRKKSKVCCIYHRPKAVDESSDDSSSSSSGPSDSDSDAETSRARCKERSGSPSLSAAGDRAKEAQEHGGNGHNETCQHGRGRKRRPGCSLMHSVNGRHSTYIDVTSSVLCSEHLRPTMNLW</sequence>
<dbReference type="GO" id="GO:0008157">
    <property type="term" value="F:protein phosphatase 1 binding"/>
    <property type="evidence" value="ECO:0007669"/>
    <property type="project" value="TreeGrafter"/>
</dbReference>
<gene>
    <name evidence="5" type="ORF">P8C59_005323</name>
</gene>
<comment type="caution">
    <text evidence="5">The sequence shown here is derived from an EMBL/GenBank/DDBJ whole genome shotgun (WGS) entry which is preliminary data.</text>
</comment>
<reference evidence="5" key="1">
    <citation type="journal article" date="2023" name="Mol. Plant Microbe Interact.">
        <title>Elucidating the Obligate Nature and Biological Capacity of an Invasive Fungal Corn Pathogen.</title>
        <authorList>
            <person name="MacCready J.S."/>
            <person name="Roggenkamp E.M."/>
            <person name="Gdanetz K."/>
            <person name="Chilvers M.I."/>
        </authorList>
    </citation>
    <scope>NUCLEOTIDE SEQUENCE</scope>
    <source>
        <strain evidence="5">PM02</strain>
    </source>
</reference>
<dbReference type="InterPro" id="IPR011107">
    <property type="entry name" value="PPI_Ypi1"/>
</dbReference>
<evidence type="ECO:0000256" key="2">
    <source>
        <dbReference type="ARBA" id="ARBA00005605"/>
    </source>
</evidence>
<dbReference type="PANTHER" id="PTHR20835">
    <property type="entry name" value="E3 UBIQUITIN-PROTEIN LIGASE PPP1R11-RELATED"/>
    <property type="match status" value="1"/>
</dbReference>
<feature type="region of interest" description="Disordered" evidence="4">
    <location>
        <begin position="1"/>
        <end position="62"/>
    </location>
</feature>
<evidence type="ECO:0000256" key="1">
    <source>
        <dbReference type="ARBA" id="ARBA00003401"/>
    </source>
</evidence>
<feature type="compositionally biased region" description="Low complexity" evidence="4">
    <location>
        <begin position="88"/>
        <end position="98"/>
    </location>
</feature>